<dbReference type="Proteomes" id="UP000241848">
    <property type="component" value="Unassembled WGS sequence"/>
</dbReference>
<feature type="domain" description="D-isomer specific 2-hydroxyacid dehydrogenase NAD-binding" evidence="6">
    <location>
        <begin position="112"/>
        <end position="294"/>
    </location>
</feature>
<accession>A0A2T2WDC2</accession>
<dbReference type="Pfam" id="PF00389">
    <property type="entry name" value="2-Hacid_dh"/>
    <property type="match status" value="1"/>
</dbReference>
<evidence type="ECO:0000256" key="4">
    <source>
        <dbReference type="RuleBase" id="RU003719"/>
    </source>
</evidence>
<dbReference type="EMBL" id="PXYV01000074">
    <property type="protein sequence ID" value="PSR20241.1"/>
    <property type="molecule type" value="Genomic_DNA"/>
</dbReference>
<name>A0A2T2WDC2_9FIRM</name>
<evidence type="ECO:0000259" key="6">
    <source>
        <dbReference type="Pfam" id="PF02826"/>
    </source>
</evidence>
<dbReference type="PROSITE" id="PS00065">
    <property type="entry name" value="D_2_HYDROXYACID_DH_1"/>
    <property type="match status" value="1"/>
</dbReference>
<dbReference type="PANTHER" id="PTHR43026">
    <property type="entry name" value="2-HYDROXYACID DEHYDROGENASE HOMOLOG 1-RELATED"/>
    <property type="match status" value="1"/>
</dbReference>
<dbReference type="Pfam" id="PF02826">
    <property type="entry name" value="2-Hacid_dh_C"/>
    <property type="match status" value="1"/>
</dbReference>
<evidence type="ECO:0000256" key="3">
    <source>
        <dbReference type="ARBA" id="ARBA00023027"/>
    </source>
</evidence>
<dbReference type="InterPro" id="IPR029752">
    <property type="entry name" value="D-isomer_DH_CS1"/>
</dbReference>
<organism evidence="7 8">
    <name type="scientific">Sulfobacillus acidophilus</name>
    <dbReference type="NCBI Taxonomy" id="53633"/>
    <lineage>
        <taxon>Bacteria</taxon>
        <taxon>Bacillati</taxon>
        <taxon>Bacillota</taxon>
        <taxon>Clostridia</taxon>
        <taxon>Eubacteriales</taxon>
        <taxon>Clostridiales Family XVII. Incertae Sedis</taxon>
        <taxon>Sulfobacillus</taxon>
    </lineage>
</organism>
<dbReference type="InterPro" id="IPR006140">
    <property type="entry name" value="D-isomer_DH_NAD-bd"/>
</dbReference>
<sequence length="322" mass="35306">MAYTRITVFGCGEDEAALFRGMAPRFGVLPTITDAPVSHANIELAAGTRCISVGHKSRISNSLLRALRQAGISYISTRSIGYNHIDVTFAERIGIAVENVTYSCDSVADYTVMLMLMAARHAKTMINRVQHYDFRVDGIGGKELRDMTVGVIGTGRIGAAVINRLRGFGSNIIAYDCSPTSAATYVSLDALVQQSDMVTLHTPLNAQTYHLLDRHRLRQMKPGAFLINTGRGGLVDTEALIDALECGQLGGAALDVLEGEEGIFYEDCRHKPMDQTLVARLQKLPNVLITPHTAYYTDHALSDMVEQTLRNCGRYERSTPHE</sequence>
<dbReference type="PROSITE" id="PS00671">
    <property type="entry name" value="D_2_HYDROXYACID_DH_3"/>
    <property type="match status" value="1"/>
</dbReference>
<dbReference type="AlphaFoldDB" id="A0A2T2WDC2"/>
<evidence type="ECO:0000313" key="7">
    <source>
        <dbReference type="EMBL" id="PSR20241.1"/>
    </source>
</evidence>
<evidence type="ECO:0000313" key="8">
    <source>
        <dbReference type="Proteomes" id="UP000241848"/>
    </source>
</evidence>
<dbReference type="InterPro" id="IPR029753">
    <property type="entry name" value="D-isomer_DH_CS"/>
</dbReference>
<keyword evidence="2 4" id="KW-0560">Oxidoreductase</keyword>
<gene>
    <name evidence="7" type="ORF">C7B45_15770</name>
</gene>
<dbReference type="InterPro" id="IPR036291">
    <property type="entry name" value="NAD(P)-bd_dom_sf"/>
</dbReference>
<dbReference type="InterPro" id="IPR058205">
    <property type="entry name" value="D-LDH-like"/>
</dbReference>
<evidence type="ECO:0000259" key="5">
    <source>
        <dbReference type="Pfam" id="PF00389"/>
    </source>
</evidence>
<dbReference type="CDD" id="cd12185">
    <property type="entry name" value="HGDH_LDH_like"/>
    <property type="match status" value="1"/>
</dbReference>
<evidence type="ECO:0000256" key="2">
    <source>
        <dbReference type="ARBA" id="ARBA00023002"/>
    </source>
</evidence>
<dbReference type="GO" id="GO:0008720">
    <property type="term" value="F:D-lactate dehydrogenase (NAD+) activity"/>
    <property type="evidence" value="ECO:0007669"/>
    <property type="project" value="TreeGrafter"/>
</dbReference>
<comment type="similarity">
    <text evidence="1 4">Belongs to the D-isomer specific 2-hydroxyacid dehydrogenase family.</text>
</comment>
<dbReference type="InterPro" id="IPR006139">
    <property type="entry name" value="D-isomer_2_OHA_DH_cat_dom"/>
</dbReference>
<dbReference type="GO" id="GO:0051287">
    <property type="term" value="F:NAD binding"/>
    <property type="evidence" value="ECO:0007669"/>
    <property type="project" value="InterPro"/>
</dbReference>
<dbReference type="SUPFAM" id="SSF51735">
    <property type="entry name" value="NAD(P)-binding Rossmann-fold domains"/>
    <property type="match status" value="1"/>
</dbReference>
<dbReference type="Gene3D" id="3.40.50.720">
    <property type="entry name" value="NAD(P)-binding Rossmann-like Domain"/>
    <property type="match status" value="2"/>
</dbReference>
<feature type="domain" description="D-isomer specific 2-hydroxyacid dehydrogenase catalytic" evidence="5">
    <location>
        <begin position="32"/>
        <end position="318"/>
    </location>
</feature>
<comment type="caution">
    <text evidence="7">The sequence shown here is derived from an EMBL/GenBank/DDBJ whole genome shotgun (WGS) entry which is preliminary data.</text>
</comment>
<protein>
    <submittedName>
        <fullName evidence="7">Lactate dehydrogenase</fullName>
    </submittedName>
</protein>
<reference evidence="7 8" key="1">
    <citation type="journal article" date="2014" name="BMC Genomics">
        <title>Comparison of environmental and isolate Sulfobacillus genomes reveals diverse carbon, sulfur, nitrogen, and hydrogen metabolisms.</title>
        <authorList>
            <person name="Justice N.B."/>
            <person name="Norman A."/>
            <person name="Brown C.T."/>
            <person name="Singh A."/>
            <person name="Thomas B.C."/>
            <person name="Banfield J.F."/>
        </authorList>
    </citation>
    <scope>NUCLEOTIDE SEQUENCE [LARGE SCALE GENOMIC DNA]</scope>
    <source>
        <strain evidence="7">AMDSBA3</strain>
    </source>
</reference>
<proteinExistence type="inferred from homology"/>
<evidence type="ECO:0000256" key="1">
    <source>
        <dbReference type="ARBA" id="ARBA00005854"/>
    </source>
</evidence>
<keyword evidence="3" id="KW-0520">NAD</keyword>
<dbReference type="PANTHER" id="PTHR43026:SF1">
    <property type="entry name" value="2-HYDROXYACID DEHYDROGENASE HOMOLOG 1-RELATED"/>
    <property type="match status" value="1"/>
</dbReference>
<dbReference type="SUPFAM" id="SSF52283">
    <property type="entry name" value="Formate/glycerate dehydrogenase catalytic domain-like"/>
    <property type="match status" value="1"/>
</dbReference>